<accession>A0AAV8YF18</accession>
<name>A0AAV8YF18_9CUCU</name>
<dbReference type="GO" id="GO:0000127">
    <property type="term" value="C:transcription factor TFIIIC complex"/>
    <property type="evidence" value="ECO:0007669"/>
    <property type="project" value="InterPro"/>
</dbReference>
<keyword evidence="4" id="KW-0804">Transcription</keyword>
<dbReference type="PANTHER" id="PTHR15180:SF1">
    <property type="entry name" value="GENERAL TRANSCRIPTION FACTOR 3C POLYPEPTIDE 1"/>
    <property type="match status" value="1"/>
</dbReference>
<feature type="domain" description="B-block binding subunit of TFIIIC" evidence="7">
    <location>
        <begin position="80"/>
        <end position="157"/>
    </location>
</feature>
<proteinExistence type="predicted"/>
<dbReference type="EMBL" id="JAPWTK010000122">
    <property type="protein sequence ID" value="KAJ8949184.1"/>
    <property type="molecule type" value="Genomic_DNA"/>
</dbReference>
<feature type="region of interest" description="Disordered" evidence="6">
    <location>
        <begin position="268"/>
        <end position="293"/>
    </location>
</feature>
<keyword evidence="10" id="KW-1185">Reference proteome</keyword>
<dbReference type="InterPro" id="IPR044210">
    <property type="entry name" value="Tfc3-like"/>
</dbReference>
<protein>
    <recommendedName>
        <fullName evidence="11">General transcription factor 3C polypeptide 1</fullName>
    </recommendedName>
</protein>
<evidence type="ECO:0000259" key="8">
    <source>
        <dbReference type="Pfam" id="PF24101"/>
    </source>
</evidence>
<dbReference type="InterPro" id="IPR007309">
    <property type="entry name" value="TFIIIC_Bblock-bd"/>
</dbReference>
<evidence type="ECO:0000256" key="1">
    <source>
        <dbReference type="ARBA" id="ARBA00004123"/>
    </source>
</evidence>
<feature type="domain" description="GTF3C1 extended winged-helix" evidence="8">
    <location>
        <begin position="323"/>
        <end position="424"/>
    </location>
</feature>
<dbReference type="GO" id="GO:0005634">
    <property type="term" value="C:nucleus"/>
    <property type="evidence" value="ECO:0007669"/>
    <property type="project" value="UniProtKB-SubCell"/>
</dbReference>
<evidence type="ECO:0000313" key="9">
    <source>
        <dbReference type="EMBL" id="KAJ8949184.1"/>
    </source>
</evidence>
<feature type="region of interest" description="Disordered" evidence="6">
    <location>
        <begin position="1153"/>
        <end position="1212"/>
    </location>
</feature>
<reference evidence="9" key="1">
    <citation type="journal article" date="2023" name="Insect Mol. Biol.">
        <title>Genome sequencing provides insights into the evolution of gene families encoding plant cell wall-degrading enzymes in longhorned beetles.</title>
        <authorList>
            <person name="Shin N.R."/>
            <person name="Okamura Y."/>
            <person name="Kirsch R."/>
            <person name="Pauchet Y."/>
        </authorList>
    </citation>
    <scope>NUCLEOTIDE SEQUENCE</scope>
    <source>
        <strain evidence="9">AMC_N1</strain>
    </source>
</reference>
<evidence type="ECO:0000256" key="2">
    <source>
        <dbReference type="ARBA" id="ARBA00022553"/>
    </source>
</evidence>
<evidence type="ECO:0000259" key="7">
    <source>
        <dbReference type="Pfam" id="PF04182"/>
    </source>
</evidence>
<dbReference type="GO" id="GO:0042791">
    <property type="term" value="P:5S class rRNA transcription by RNA polymerase III"/>
    <property type="evidence" value="ECO:0007669"/>
    <property type="project" value="TreeGrafter"/>
</dbReference>
<keyword evidence="3" id="KW-0238">DNA-binding</keyword>
<dbReference type="InterPro" id="IPR056467">
    <property type="entry name" value="eWH_GTF3C1"/>
</dbReference>
<feature type="compositionally biased region" description="Acidic residues" evidence="6">
    <location>
        <begin position="1155"/>
        <end position="1165"/>
    </location>
</feature>
<feature type="compositionally biased region" description="Basic and acidic residues" evidence="6">
    <location>
        <begin position="1166"/>
        <end position="1185"/>
    </location>
</feature>
<organism evidence="9 10">
    <name type="scientific">Aromia moschata</name>
    <dbReference type="NCBI Taxonomy" id="1265417"/>
    <lineage>
        <taxon>Eukaryota</taxon>
        <taxon>Metazoa</taxon>
        <taxon>Ecdysozoa</taxon>
        <taxon>Arthropoda</taxon>
        <taxon>Hexapoda</taxon>
        <taxon>Insecta</taxon>
        <taxon>Pterygota</taxon>
        <taxon>Neoptera</taxon>
        <taxon>Endopterygota</taxon>
        <taxon>Coleoptera</taxon>
        <taxon>Polyphaga</taxon>
        <taxon>Cucujiformia</taxon>
        <taxon>Chrysomeloidea</taxon>
        <taxon>Cerambycidae</taxon>
        <taxon>Cerambycinae</taxon>
        <taxon>Callichromatini</taxon>
        <taxon>Aromia</taxon>
    </lineage>
</organism>
<sequence length="1612" mass="187081">MEMAYELPNIYEHKLVNHPTIQGSSATFDTRNDITSTVNKLSLKTAEKTYGRALVMVATQELRRNALFNESADPTIELQNLEYCILEIIGRSRKHGELTQGNMSISSHFNMDPKSVFHYKKQLYQNNLLAKQFFYIKSAVTDQNKTGRLLHLKRFYHAMKPKQLLIAERIINILKTKPGYRLEYGELRKIFADNHQSVLYPYRALYPNAKKSEYMRKARPTEKCIRCMELIDPYINIVANWSNDQADSDEEDDDGALGEITINGETLSRKRKRHAGPPLPLLSENSGKGKESDKKLLYMGNNPVTILSEKNDEIFVDIISRELSERVMSRIRTILNIVQERKIFEDIHKLLKIIEEIEIAEGYKKKIDRKSLARILSKLVTEGYVKIYKLIICNGKITKTQTFLCHPSVTHTNSIIQSAYQQLKWKYFLGTQKKTAKPYVPSIQKEIEEKLQHGTSPFRESDVMNSIAEMREMNKLKYSEIKSRYNQQVGKSYGFKPKFIRMRVIHEVLFYLIYSYDKQSVPLTNDEVADLFRSYRIDLTEEDLEKMPKIYCKEMSWKMFIPPLPYHKGWIEGWALVCDVILRLPISVLCKVHNLSYEMNEIRDILNHPIKRFYLVKDLPVNIRNAALFKRKYLFDIHETLCRLAYCGLLQFGPQKYKEKDQVFIYLNRQGALLDTTTTEPSYHKITLKEYKQLAFYFQYPSRCLSTKLNAKQPGQLVTLVDVSAKPELLCAIKSKTPEEALLDDNGEIPGDRRGAAGLDSSLWAHIMRNWFWANKKVRPGNEPTAVMGLRKEKLEKILPQNLPFNELHISQSNTNKFYLHIAAKGGRDTQLKYKKTLRTYFDHVDKAILKRIGRMMKVRWNKKEDAILVMCKAASILLNPKNTKKQLVPYTTVRDVLHRTCPESRNKTSRLKESELSVAFIILMAYMVQHKEEVENLLQGNTTNINHLADNNLEYVERNMVEVEQNSLKYQEAKEEDDIKKDVLKTVVHSSLESKNHPGWAFQLFKIYQKYPDNLIRDAVGELKHSQTISFKKMMSKKDKARCHLPFQLSNIYVFSQSTTFNLTTAVEAYKTFLNIKENNKFLDFSQDIVDSKKYGQLLGLNEFCSYWEKFRMKFFLPHNTVILNPHVKDHGELVNELAVRWQLKLKNMQQENADAELEPEMEAECDRSDTNKPDVHSSQKEGGKSTSSHNKPKAEDYGVEDSGPLDLTVDTGNLETIDRLKTWVTDCMETAKERRSPSPDFITAEDYNYTLADGQSDTDAEDEDEHNETEGFKLTCDAEIEKMNLKVAKKMHDKDKIPSLEEIREGMLQSTSPQEKRKIPYITDLSFLLNESFPDLNKDEKTLERLKNHFITQYALLEDIIINPPKCLLSMKCWQAKGGTQSEFALADEVLAFVYEKKELGATGPQIKEYFHVDTNSLEMVVKVLVDERIFLKAGICSITFVHYLYQSIWIIETFVLTNDEQRALEETTTKVKKEVRENIDKQLSNKKRIRVKVVPWTKVDGSLNEESLKNWLCNILSHCLDYPNISLKRLCEKFCYVKPVDIHRLLEVLQELGCVEIMVYEETNPDLFTTWGSSKERPATILDSLDDMYIAPNNASMTYMGLFFCDLEE</sequence>
<dbReference type="Pfam" id="PF04182">
    <property type="entry name" value="B-block_TFIIIC"/>
    <property type="match status" value="1"/>
</dbReference>
<dbReference type="Proteomes" id="UP001162162">
    <property type="component" value="Unassembled WGS sequence"/>
</dbReference>
<dbReference type="PANTHER" id="PTHR15180">
    <property type="entry name" value="GENERAL TRANSCRIPTION FACTOR 3C POLYPEPTIDE 1"/>
    <property type="match status" value="1"/>
</dbReference>
<evidence type="ECO:0000313" key="10">
    <source>
        <dbReference type="Proteomes" id="UP001162162"/>
    </source>
</evidence>
<gene>
    <name evidence="9" type="ORF">NQ318_021677</name>
</gene>
<evidence type="ECO:0000256" key="4">
    <source>
        <dbReference type="ARBA" id="ARBA00023163"/>
    </source>
</evidence>
<evidence type="ECO:0000256" key="6">
    <source>
        <dbReference type="SAM" id="MobiDB-lite"/>
    </source>
</evidence>
<dbReference type="GO" id="GO:0003677">
    <property type="term" value="F:DNA binding"/>
    <property type="evidence" value="ECO:0007669"/>
    <property type="project" value="UniProtKB-KW"/>
</dbReference>
<dbReference type="Pfam" id="PF24101">
    <property type="entry name" value="WHD_GTF3C1"/>
    <property type="match status" value="1"/>
</dbReference>
<evidence type="ECO:0000256" key="3">
    <source>
        <dbReference type="ARBA" id="ARBA00023125"/>
    </source>
</evidence>
<comment type="caution">
    <text evidence="9">The sequence shown here is derived from an EMBL/GenBank/DDBJ whole genome shotgun (WGS) entry which is preliminary data.</text>
</comment>
<evidence type="ECO:0000256" key="5">
    <source>
        <dbReference type="ARBA" id="ARBA00023242"/>
    </source>
</evidence>
<keyword evidence="2" id="KW-0597">Phosphoprotein</keyword>
<keyword evidence="5" id="KW-0539">Nucleus</keyword>
<evidence type="ECO:0008006" key="11">
    <source>
        <dbReference type="Google" id="ProtNLM"/>
    </source>
</evidence>
<comment type="subcellular location">
    <subcellularLocation>
        <location evidence="1">Nucleus</location>
    </subcellularLocation>
</comment>
<dbReference type="GO" id="GO:0006384">
    <property type="term" value="P:transcription initiation at RNA polymerase III promoter"/>
    <property type="evidence" value="ECO:0007669"/>
    <property type="project" value="InterPro"/>
</dbReference>